<dbReference type="InterPro" id="IPR050425">
    <property type="entry name" value="NAD(P)_dehydrat-like"/>
</dbReference>
<evidence type="ECO:0000256" key="2">
    <source>
        <dbReference type="ARBA" id="ARBA00023002"/>
    </source>
</evidence>
<name>A0A6J1DD48_MOMCH</name>
<dbReference type="RefSeq" id="XP_022152155.1">
    <property type="nucleotide sequence ID" value="XM_022296463.1"/>
</dbReference>
<dbReference type="Gene3D" id="3.40.50.720">
    <property type="entry name" value="NAD(P)-binding Rossmann-like Domain"/>
    <property type="match status" value="1"/>
</dbReference>
<dbReference type="SUPFAM" id="SSF51735">
    <property type="entry name" value="NAD(P)-binding Rossmann-fold domains"/>
    <property type="match status" value="1"/>
</dbReference>
<evidence type="ECO:0000259" key="3">
    <source>
        <dbReference type="Pfam" id="PF01370"/>
    </source>
</evidence>
<evidence type="ECO:0000313" key="5">
    <source>
        <dbReference type="RefSeq" id="XP_022152155.1"/>
    </source>
</evidence>
<feature type="domain" description="NAD-dependent epimerase/dehydratase" evidence="3">
    <location>
        <begin position="138"/>
        <end position="323"/>
    </location>
</feature>
<protein>
    <submittedName>
        <fullName evidence="5">Cinnamoyl-CoA reductase-like SNL6</fullName>
    </submittedName>
</protein>
<accession>A0A6J1DD48</accession>
<evidence type="ECO:0000313" key="4">
    <source>
        <dbReference type="Proteomes" id="UP000504603"/>
    </source>
</evidence>
<keyword evidence="4" id="KW-1185">Reference proteome</keyword>
<dbReference type="Proteomes" id="UP000504603">
    <property type="component" value="Unplaced"/>
</dbReference>
<dbReference type="InterPro" id="IPR001509">
    <property type="entry name" value="Epimerase_deHydtase"/>
</dbReference>
<dbReference type="Pfam" id="PF01370">
    <property type="entry name" value="Epimerase"/>
    <property type="match status" value="1"/>
</dbReference>
<organism evidence="4 5">
    <name type="scientific">Momordica charantia</name>
    <name type="common">Bitter gourd</name>
    <name type="synonym">Balsam pear</name>
    <dbReference type="NCBI Taxonomy" id="3673"/>
    <lineage>
        <taxon>Eukaryota</taxon>
        <taxon>Viridiplantae</taxon>
        <taxon>Streptophyta</taxon>
        <taxon>Embryophyta</taxon>
        <taxon>Tracheophyta</taxon>
        <taxon>Spermatophyta</taxon>
        <taxon>Magnoliopsida</taxon>
        <taxon>eudicotyledons</taxon>
        <taxon>Gunneridae</taxon>
        <taxon>Pentapetalae</taxon>
        <taxon>rosids</taxon>
        <taxon>fabids</taxon>
        <taxon>Cucurbitales</taxon>
        <taxon>Cucurbitaceae</taxon>
        <taxon>Momordiceae</taxon>
        <taxon>Momordica</taxon>
    </lineage>
</organism>
<dbReference type="InterPro" id="IPR036291">
    <property type="entry name" value="NAD(P)-bd_dom_sf"/>
</dbReference>
<dbReference type="GeneID" id="111019944"/>
<keyword evidence="1" id="KW-0521">NADP</keyword>
<dbReference type="AlphaFoldDB" id="A0A6J1DD48"/>
<proteinExistence type="predicted"/>
<dbReference type="PANTHER" id="PTHR10366:SF483">
    <property type="entry name" value="CINNAMOYL COA REDUCTASE-LIKE PROTEIN"/>
    <property type="match status" value="1"/>
</dbReference>
<dbReference type="PANTHER" id="PTHR10366">
    <property type="entry name" value="NAD DEPENDENT EPIMERASE/DEHYDRATASE"/>
    <property type="match status" value="1"/>
</dbReference>
<reference evidence="5" key="1">
    <citation type="submission" date="2025-08" db="UniProtKB">
        <authorList>
            <consortium name="RefSeq"/>
        </authorList>
    </citation>
    <scope>IDENTIFICATION</scope>
    <source>
        <strain evidence="5">OHB3-1</strain>
    </source>
</reference>
<dbReference type="KEGG" id="mcha:111019944"/>
<evidence type="ECO:0000256" key="1">
    <source>
        <dbReference type="ARBA" id="ARBA00022857"/>
    </source>
</evidence>
<dbReference type="GO" id="GO:0016616">
    <property type="term" value="F:oxidoreductase activity, acting on the CH-OH group of donors, NAD or NADP as acceptor"/>
    <property type="evidence" value="ECO:0007669"/>
    <property type="project" value="TreeGrafter"/>
</dbReference>
<dbReference type="OrthoDB" id="2735536at2759"/>
<keyword evidence="2" id="KW-0560">Oxidoreductase</keyword>
<gene>
    <name evidence="5" type="primary">LOC111019944</name>
</gene>
<sequence length="434" mass="47573">MVVATGHKRSYVYVSEFEVAKGSLRQTMHKVVAYGSRRYLRRPAALMAKTDQKNLPSPQVKQLRSTKKGNENLIGHRVHTSAVRCLGELVKSHRRISALKGTGSISSVATYLSGSAKSSGESSFRSHWIRSRNGVSVLGLAVVNQLLQRGYSVRIVLDNPEDIEKVREMESEAGGVGVKVSTVAAKLREGDGLALAIAFEGCRGVFHTSSFIDPAGLTGYSKAMVEVEEKVSENVVEACARTSSVRYCVFTSSLLACIWRSGTRPELPPVVDHDCWSDQSLCVDKKLWYALGKLRAEKAAWRIAKERDLKLVTICPGFVTSPNLSIRNSTPTIAYLKGAPEMFDLGILATVSVQRLAEAHVNVYEAMGENRAHGRYICFDQIITTQAEAEDLATEIGVDVTKIYQSQEASTSGSASGSKFDQAWMEISRCERVM</sequence>